<comment type="caution">
    <text evidence="1">The sequence shown here is derived from an EMBL/GenBank/DDBJ whole genome shotgun (WGS) entry which is preliminary data.</text>
</comment>
<dbReference type="EMBL" id="JBFRCH010000073">
    <property type="protein sequence ID" value="MEX3937809.1"/>
    <property type="molecule type" value="Genomic_DNA"/>
</dbReference>
<proteinExistence type="predicted"/>
<dbReference type="Proteomes" id="UP001558850">
    <property type="component" value="Unassembled WGS sequence"/>
</dbReference>
<accession>A0ACC6UDS7</accession>
<sequence length="256" mass="28373">MVDLLHGAKSVRGGAAYVYDIGRPARELGKKDDPVKLIQRMPAPKHGRHPKFKAGKSRMRDVDYRDLAQKTLDRVTVNVDQTAVDYLATVIRKLSTGKPVRLTSARKLQSSESDVVTASDPLAAARARGRRYAIEQYENPDNLALLEARDYAGRNERAINESRQAGELYALLPPGKTRGFRYPKWQFDAHPDRVKAALRPFVDAGSNSWVIHSFMLRKREALAGLSPADVIVDDKQDIGRVIGLAESDLCGEQGGL</sequence>
<evidence type="ECO:0000313" key="2">
    <source>
        <dbReference type="Proteomes" id="UP001558850"/>
    </source>
</evidence>
<organism evidence="1 2">
    <name type="scientific">Paraburkholderia phymatum</name>
    <dbReference type="NCBI Taxonomy" id="148447"/>
    <lineage>
        <taxon>Bacteria</taxon>
        <taxon>Pseudomonadati</taxon>
        <taxon>Pseudomonadota</taxon>
        <taxon>Betaproteobacteria</taxon>
        <taxon>Burkholderiales</taxon>
        <taxon>Burkholderiaceae</taxon>
        <taxon>Paraburkholderia</taxon>
    </lineage>
</organism>
<evidence type="ECO:0000313" key="1">
    <source>
        <dbReference type="EMBL" id="MEX3937809.1"/>
    </source>
</evidence>
<gene>
    <name evidence="1" type="ORF">AB4Y32_39955</name>
</gene>
<keyword evidence="2" id="KW-1185">Reference proteome</keyword>
<name>A0ACC6UDS7_9BURK</name>
<protein>
    <submittedName>
        <fullName evidence="1">Uncharacterized protein</fullName>
    </submittedName>
</protein>
<reference evidence="1" key="1">
    <citation type="submission" date="2024-07" db="EMBL/GenBank/DDBJ databases">
        <title>A survey of Mimosa microsymbionts across Brazilian biomes reveals a high diversity of Paraburkholderia nodulating endemic species, but also that Cupriavidus is common as a symbiont of widespread species.</title>
        <authorList>
            <person name="Rouws L."/>
            <person name="Barauna A."/>
            <person name="Beukes C."/>
            <person name="Rouws J.R.C."/>
            <person name="De Faria S.M."/>
            <person name="Gross E."/>
            <person name="Bueno Dos Reis Junior F."/>
            <person name="Simon M.F."/>
            <person name="Maluk M."/>
            <person name="Odee D.W."/>
            <person name="Kenicer G."/>
            <person name="Young J.P.W."/>
            <person name="Reis V.M."/>
            <person name="Zilli J."/>
            <person name="James E.K."/>
        </authorList>
    </citation>
    <scope>NUCLEOTIDE SEQUENCE</scope>
    <source>
        <strain evidence="1">EG181B</strain>
    </source>
</reference>